<comment type="caution">
    <text evidence="1">The sequence shown here is derived from an EMBL/GenBank/DDBJ whole genome shotgun (WGS) entry which is preliminary data.</text>
</comment>
<dbReference type="OrthoDB" id="5444148at2"/>
<proteinExistence type="predicted"/>
<evidence type="ECO:0000313" key="2">
    <source>
        <dbReference type="Proteomes" id="UP000011922"/>
    </source>
</evidence>
<protein>
    <submittedName>
        <fullName evidence="1">Uncharacterized protein</fullName>
    </submittedName>
</protein>
<dbReference type="AlphaFoldDB" id="M5PQH4"/>
<reference evidence="1 2" key="1">
    <citation type="journal article" date="2013" name="Genome Announc.">
        <title>Draft Genome Sequence for Desulfovibrio africanus Strain PCS.</title>
        <authorList>
            <person name="Brown S.D."/>
            <person name="Utturkar S.M."/>
            <person name="Arkin A.P."/>
            <person name="Deutschbauer A.M."/>
            <person name="Elias D.A."/>
            <person name="Hazen T.C."/>
            <person name="Chakraborty R."/>
        </authorList>
    </citation>
    <scope>NUCLEOTIDE SEQUENCE [LARGE SCALE GENOMIC DNA]</scope>
    <source>
        <strain evidence="1 2">PCS</strain>
    </source>
</reference>
<name>M5PQH4_DESAF</name>
<dbReference type="Proteomes" id="UP000011922">
    <property type="component" value="Unassembled WGS sequence"/>
</dbReference>
<sequence length="407" mass="44950">MTTCPNQNQAKEALAALLKSDPKNAGTIRDYLGAVASHNILALGTDQAFALREEKSGEIRAIKRRLTLSTQNGGLVQPVSSGPYVVSAQGYEMWAEASGTCVMCPEQVLVDGEMRRNPHVVRDPRSKRIIEVWARAVAFRYSSQGLPQVSDWTTIYDVPAYRLIDLVAKAKNQPHVFKLLPDGMTPDDKSGTWACFPVDDIMNLWANTQHNEFISWLGTILNREKKVLDFAQTFAKRNCLKHLSGLQKSPGGNSWDIDVLCWRPQDGSILQWSLARYDSIKTTMQGLSSGKTQALPESVQGHTIDIRRGVDRVEEEPAAIDAEVEPEDRAVEAEFSGDAERVQGQDLADPLSPEDEKLLKQLVATIEMLPEDYAEACSRLGLHEGAAHSPAEAKDLMREISAIADGR</sequence>
<dbReference type="PATRIC" id="fig|1262666.3.peg.2639"/>
<accession>M5PQH4</accession>
<organism evidence="1 2">
    <name type="scientific">Desulfocurvibacter africanus PCS</name>
    <dbReference type="NCBI Taxonomy" id="1262666"/>
    <lineage>
        <taxon>Bacteria</taxon>
        <taxon>Pseudomonadati</taxon>
        <taxon>Thermodesulfobacteriota</taxon>
        <taxon>Desulfovibrionia</taxon>
        <taxon>Desulfovibrionales</taxon>
        <taxon>Desulfovibrionaceae</taxon>
        <taxon>Desulfocurvibacter</taxon>
    </lineage>
</organism>
<evidence type="ECO:0000313" key="1">
    <source>
        <dbReference type="EMBL" id="EMG36587.1"/>
    </source>
</evidence>
<dbReference type="EMBL" id="AOSV01000029">
    <property type="protein sequence ID" value="EMG36587.1"/>
    <property type="molecule type" value="Genomic_DNA"/>
</dbReference>
<dbReference type="RefSeq" id="WP_005987852.1">
    <property type="nucleotide sequence ID" value="NZ_AOSV01000029.1"/>
</dbReference>
<gene>
    <name evidence="1" type="ORF">PCS_02599</name>
</gene>